<comment type="subcellular location">
    <subcellularLocation>
        <location evidence="1">Membrane</location>
        <topology evidence="1">Multi-pass membrane protein</topology>
    </subcellularLocation>
</comment>
<dbReference type="PANTHER" id="PTHR37422:SF23">
    <property type="entry name" value="TEICHURONIC ACID BIOSYNTHESIS PROTEIN TUAE"/>
    <property type="match status" value="1"/>
</dbReference>
<keyword evidence="2 5" id="KW-0812">Transmembrane</keyword>
<dbReference type="OrthoDB" id="9772644at2"/>
<proteinExistence type="predicted"/>
<dbReference type="InterPro" id="IPR045979">
    <property type="entry name" value="DUF5935"/>
</dbReference>
<evidence type="ECO:0000256" key="5">
    <source>
        <dbReference type="SAM" id="Phobius"/>
    </source>
</evidence>
<keyword evidence="9" id="KW-1185">Reference proteome</keyword>
<sequence length="456" mass="50696">MRDIAVTFAVFATLPFILRRPWIGILVWTWLGFMNPHRLAWGFSTTMPFAYIVALTTLIAMLPSKEPKRIPWERESVVLLLFVGWMLVTTIFAAYPILAWPQFEKVIKIQLMIFVAMILINTPERLKALVWTIALSLAFYGVKGGIFTIVNGGVYRVQGPSGTFIEGNNELGLALAMTVPLLYFLARSTVHGWLRPAVYLATVLTAIGAIGTQSRGALLGMAAMGLVFWLKARHKFLVVVLAGLSILMIWMIMPEAWYERMATINTYQEDQSALGRINAWWMAFHLAMDRPLGGGFETFQREMFYLYAPDPSNVRDVHSIYFEVLGEHGFVGLFLFLLLAIFTWRSASAVARAVKPDSEHAWLGDLAAMVQVSVVAYLAAGAFLGMAYFDYYYNLVLIVVVARVLVREAEAAGKRAFGVAAPAAGSPRVREAVPLKVRPDRHSAAARVPVGSVPRS</sequence>
<evidence type="ECO:0000256" key="1">
    <source>
        <dbReference type="ARBA" id="ARBA00004141"/>
    </source>
</evidence>
<keyword evidence="4 5" id="KW-0472">Membrane</keyword>
<dbReference type="EMBL" id="FTMD01000006">
    <property type="protein sequence ID" value="SIQ74178.1"/>
    <property type="molecule type" value="Genomic_DNA"/>
</dbReference>
<feature type="domain" description="DUF5935" evidence="7">
    <location>
        <begin position="1"/>
        <end position="187"/>
    </location>
</feature>
<dbReference type="Pfam" id="PF19358">
    <property type="entry name" value="DUF5935"/>
    <property type="match status" value="1"/>
</dbReference>
<feature type="transmembrane region" description="Helical" evidence="5">
    <location>
        <begin position="391"/>
        <end position="406"/>
    </location>
</feature>
<feature type="domain" description="O-antigen ligase-related" evidence="6">
    <location>
        <begin position="200"/>
        <end position="337"/>
    </location>
</feature>
<organism evidence="8 9">
    <name type="scientific">Aromatoleum tolulyticum</name>
    <dbReference type="NCBI Taxonomy" id="34027"/>
    <lineage>
        <taxon>Bacteria</taxon>
        <taxon>Pseudomonadati</taxon>
        <taxon>Pseudomonadota</taxon>
        <taxon>Betaproteobacteria</taxon>
        <taxon>Rhodocyclales</taxon>
        <taxon>Rhodocyclaceae</taxon>
        <taxon>Aromatoleum</taxon>
    </lineage>
</organism>
<dbReference type="STRING" id="34027.SAMN05421829_106192"/>
<evidence type="ECO:0000313" key="9">
    <source>
        <dbReference type="Proteomes" id="UP000186819"/>
    </source>
</evidence>
<evidence type="ECO:0000256" key="2">
    <source>
        <dbReference type="ARBA" id="ARBA00022692"/>
    </source>
</evidence>
<feature type="transmembrane region" description="Helical" evidence="5">
    <location>
        <begin position="362"/>
        <end position="385"/>
    </location>
</feature>
<dbReference type="GO" id="GO:0016874">
    <property type="term" value="F:ligase activity"/>
    <property type="evidence" value="ECO:0007669"/>
    <property type="project" value="UniProtKB-KW"/>
</dbReference>
<keyword evidence="8" id="KW-0436">Ligase</keyword>
<dbReference type="InterPro" id="IPR007016">
    <property type="entry name" value="O-antigen_ligase-rel_domated"/>
</dbReference>
<dbReference type="NCBIfam" id="TIGR03097">
    <property type="entry name" value="PEP_O_lig_1"/>
    <property type="match status" value="1"/>
</dbReference>
<name>A0A1N6V8U0_9RHOO</name>
<dbReference type="InterPro" id="IPR051533">
    <property type="entry name" value="WaaL-like"/>
</dbReference>
<feature type="transmembrane region" description="Helical" evidence="5">
    <location>
        <begin position="236"/>
        <end position="253"/>
    </location>
</feature>
<keyword evidence="3 5" id="KW-1133">Transmembrane helix</keyword>
<feature type="transmembrane region" description="Helical" evidence="5">
    <location>
        <begin position="170"/>
        <end position="186"/>
    </location>
</feature>
<feature type="transmembrane region" description="Helical" evidence="5">
    <location>
        <begin position="106"/>
        <end position="122"/>
    </location>
</feature>
<feature type="transmembrane region" description="Helical" evidence="5">
    <location>
        <begin position="320"/>
        <end position="342"/>
    </location>
</feature>
<dbReference type="AlphaFoldDB" id="A0A1N6V8U0"/>
<dbReference type="InterPro" id="IPR017528">
    <property type="entry name" value="CHP03097O-antigen_lig-rel"/>
</dbReference>
<dbReference type="Proteomes" id="UP000186819">
    <property type="component" value="Unassembled WGS sequence"/>
</dbReference>
<dbReference type="Pfam" id="PF04932">
    <property type="entry name" value="Wzy_C"/>
    <property type="match status" value="1"/>
</dbReference>
<feature type="transmembrane region" description="Helical" evidence="5">
    <location>
        <begin position="76"/>
        <end position="100"/>
    </location>
</feature>
<evidence type="ECO:0000259" key="7">
    <source>
        <dbReference type="Pfam" id="PF19358"/>
    </source>
</evidence>
<evidence type="ECO:0000313" key="8">
    <source>
        <dbReference type="EMBL" id="SIQ74178.1"/>
    </source>
</evidence>
<evidence type="ECO:0000259" key="6">
    <source>
        <dbReference type="Pfam" id="PF04932"/>
    </source>
</evidence>
<reference evidence="9" key="1">
    <citation type="submission" date="2017-01" db="EMBL/GenBank/DDBJ databases">
        <authorList>
            <person name="Varghese N."/>
            <person name="Submissions S."/>
        </authorList>
    </citation>
    <scope>NUCLEOTIDE SEQUENCE [LARGE SCALE GENOMIC DNA]</scope>
    <source>
        <strain evidence="9">ATCC 51758</strain>
    </source>
</reference>
<gene>
    <name evidence="8" type="ORF">SAMN05421829_106192</name>
</gene>
<evidence type="ECO:0000256" key="3">
    <source>
        <dbReference type="ARBA" id="ARBA00022989"/>
    </source>
</evidence>
<dbReference type="RefSeq" id="WP_076602190.1">
    <property type="nucleotide sequence ID" value="NZ_FTMD01000006.1"/>
</dbReference>
<dbReference type="PANTHER" id="PTHR37422">
    <property type="entry name" value="TEICHURONIC ACID BIOSYNTHESIS PROTEIN TUAE"/>
    <property type="match status" value="1"/>
</dbReference>
<accession>A0A1N6V8U0</accession>
<feature type="transmembrane region" description="Helical" evidence="5">
    <location>
        <begin position="43"/>
        <end position="64"/>
    </location>
</feature>
<feature type="transmembrane region" description="Helical" evidence="5">
    <location>
        <begin position="193"/>
        <end position="210"/>
    </location>
</feature>
<evidence type="ECO:0000256" key="4">
    <source>
        <dbReference type="ARBA" id="ARBA00023136"/>
    </source>
</evidence>
<feature type="transmembrane region" description="Helical" evidence="5">
    <location>
        <begin position="129"/>
        <end position="150"/>
    </location>
</feature>
<dbReference type="GO" id="GO:0016020">
    <property type="term" value="C:membrane"/>
    <property type="evidence" value="ECO:0007669"/>
    <property type="project" value="UniProtKB-SubCell"/>
</dbReference>
<protein>
    <submittedName>
        <fullName evidence="8">Probable O-glycosylation ligase, exosortase A-associated</fullName>
    </submittedName>
</protein>